<dbReference type="EMBL" id="AP023091">
    <property type="protein sequence ID" value="BCE19792.1"/>
    <property type="molecule type" value="Genomic_DNA"/>
</dbReference>
<evidence type="ECO:0000313" key="1">
    <source>
        <dbReference type="EMBL" id="BCE19792.1"/>
    </source>
</evidence>
<evidence type="ECO:0000313" key="3">
    <source>
        <dbReference type="EMBL" id="BCE89570.1"/>
    </source>
</evidence>
<organism evidence="1">
    <name type="scientific">Bradyrhizobium diazoefficiens</name>
    <dbReference type="NCBI Taxonomy" id="1355477"/>
    <lineage>
        <taxon>Bacteria</taxon>
        <taxon>Pseudomonadati</taxon>
        <taxon>Pseudomonadota</taxon>
        <taxon>Alphaproteobacteria</taxon>
        <taxon>Hyphomicrobiales</taxon>
        <taxon>Nitrobacteraceae</taxon>
        <taxon>Bradyrhizobium</taxon>
    </lineage>
</organism>
<evidence type="ECO:0000313" key="2">
    <source>
        <dbReference type="EMBL" id="BCE46045.1"/>
    </source>
</evidence>
<dbReference type="EMBL" id="AP023099">
    <property type="protein sequence ID" value="BCE89570.1"/>
    <property type="molecule type" value="Genomic_DNA"/>
</dbReference>
<gene>
    <name evidence="3" type="ORF">XF10B_23680</name>
    <name evidence="1" type="ORF">XF1B_24730</name>
    <name evidence="2" type="ORF">XF4B_23940</name>
</gene>
<reference evidence="2" key="3">
    <citation type="submission" date="2020-05" db="EMBL/GenBank/DDBJ databases">
        <title>Complete genome sequence of Bradyrhizobium diazoefficiens XF4 isolated from soybean nodule.</title>
        <authorList>
            <person name="Noda R."/>
            <person name="Kakizaki K."/>
            <person name="Minamisawa K."/>
        </authorList>
    </citation>
    <scope>NUCLEOTIDE SEQUENCE</scope>
    <source>
        <strain evidence="2">XF4</strain>
    </source>
</reference>
<accession>A0A809WWP4</accession>
<dbReference type="AlphaFoldDB" id="A0A809WWP4"/>
<proteinExistence type="predicted"/>
<protein>
    <submittedName>
        <fullName evidence="1">Uncharacterized protein</fullName>
    </submittedName>
</protein>
<sequence>MSPSALAHIVPLTSEQTETAETLRLLLGTAVANRYIDFCQIVSGTLPLLANLPPAAHALRELEGLVRAVLAAPMDAIPTESAESEKTRNEALEAVKAFGYDNEVLESLSKQLKPRQNHRFQIERISDRLGLAPDSEVVSNWLLLRDINKSVHQRNFDKGLRVDEEFRRKFARPMDVVMRGIAVALQDRYAALIQRAIEIAAMPAALGIKAFVAEVPGAGQLQYRFYDSLTSEDWLPHLRKKGLIGEPFFTPEEDDTGFRQWSVGRYLLRMAASPNPSTRAMVVGAIRALAESTHPDVQLSGVEIAAALPAADAAMLAETISGWLVPGERFFLLHPANIMKSLARAGYGDAALRIATAYFQVFSKDEHLATLHDHSMYEHFLSDTATDLITAAPRPAFELFCELLHRVAVIRKYLPVDEHGDLSNHLFGDIDENPQHRDIPTALAAAIVEAATEAIRVDVSKANDVVARIRSREGMVFERIAMRVVASSSGSLPELATRYLTDADLIGASWCRTEYDLMAKASFPSLGAQEQQAILDRVDSFIEEDRWRKWFVEVHHREPNEWDAREHRFATVHDIVGGWSDVLPVERQRALEAGAAEFGTPSDRYYRFVGFVTSPRSSEDMSSAGVDATITFLRSRAPDSDREAARETTALAGEFRTAVSADPLAYSKRASEVIDLPSIFVRRFLEGLDTPAFNGTKMDWSSLLPFMTTVVRRLGRQSEDADRYPLLRACIALMVSGLRKTAAIDIRHGGEVLSLVTSLHAIASTTPEPDETRRMPQPQSFDDARQILSGGIAELSILGLNWLHANGAASTCEPSTTTLSPAEALRSMLVQFLADQTGKHAAPRMVMGRYLNCLYQIEGCWLRDHLTSLLPADDESLREYAWSTHLRDDAGPIDNLFEEPSYRDCYLREIGKMSSGDASVRETNDHRLTGYLITFHVRGTLPEELLNLFLDNAPISERQDAMRLIGQTIGLGRAESSALKERAERYWSRRLSAAKASPDRSRYANEIGSIGLWFLWNVDVDWLLEQLTDALGAGYAPNDLYIVFQRLSRLEDAKIDRVIEVLEGIATNLSVSRYALMVQPAELRKMLTAGKVSQSKKTRQRVERIINVLASKGVDSFIDLLR</sequence>
<reference evidence="3" key="2">
    <citation type="submission" date="2020-05" db="EMBL/GenBank/DDBJ databases">
        <title>Complete genome sequence of Bradyrhizobium diazoefficiens XF10 isolated from soybean nodule.</title>
        <authorList>
            <person name="Noda R."/>
            <person name="Kakizaki K."/>
            <person name="Minamisawa K."/>
        </authorList>
    </citation>
    <scope>NUCLEOTIDE SEQUENCE</scope>
    <source>
        <strain evidence="3">XF10</strain>
    </source>
</reference>
<dbReference type="EMBL" id="AP023094">
    <property type="protein sequence ID" value="BCE46045.1"/>
    <property type="molecule type" value="Genomic_DNA"/>
</dbReference>
<name>A0A809WWP4_9BRAD</name>
<reference evidence="1" key="1">
    <citation type="submission" date="2020-05" db="EMBL/GenBank/DDBJ databases">
        <title>Complete genome sequence of Bradyrhizobium diazoefficiens XF1 isolated from soybean nodule.</title>
        <authorList>
            <person name="Noda R."/>
            <person name="Kakizaki K."/>
            <person name="Minamisawa K."/>
        </authorList>
    </citation>
    <scope>NUCLEOTIDE SEQUENCE</scope>
    <source>
        <strain evidence="1">XF1</strain>
    </source>
</reference>
<dbReference type="RefSeq" id="WP_038966545.1">
    <property type="nucleotide sequence ID" value="NZ_AJQI01000256.1"/>
</dbReference>